<proteinExistence type="predicted"/>
<name>A0ABY6P0V6_9NOCA</name>
<reference evidence="2" key="1">
    <citation type="submission" date="2022-10" db="EMBL/GenBank/DDBJ databases">
        <title>Rhodococcus sp.75.</title>
        <authorList>
            <person name="Sun M."/>
        </authorList>
    </citation>
    <scope>NUCLEOTIDE SEQUENCE</scope>
    <source>
        <strain evidence="2">75</strain>
    </source>
</reference>
<dbReference type="RefSeq" id="WP_265383388.1">
    <property type="nucleotide sequence ID" value="NZ_CP110615.1"/>
</dbReference>
<organism evidence="2 3">
    <name type="scientific">Rhodococcus antarcticus</name>
    <dbReference type="NCBI Taxonomy" id="2987751"/>
    <lineage>
        <taxon>Bacteria</taxon>
        <taxon>Bacillati</taxon>
        <taxon>Actinomycetota</taxon>
        <taxon>Actinomycetes</taxon>
        <taxon>Mycobacteriales</taxon>
        <taxon>Nocardiaceae</taxon>
        <taxon>Rhodococcus</taxon>
    </lineage>
</organism>
<dbReference type="EMBL" id="CP110615">
    <property type="protein sequence ID" value="UZJ25282.1"/>
    <property type="molecule type" value="Genomic_DNA"/>
</dbReference>
<accession>A0ABY6P0V6</accession>
<protein>
    <submittedName>
        <fullName evidence="2">Uncharacterized protein</fullName>
    </submittedName>
</protein>
<feature type="region of interest" description="Disordered" evidence="1">
    <location>
        <begin position="1"/>
        <end position="33"/>
    </location>
</feature>
<evidence type="ECO:0000256" key="1">
    <source>
        <dbReference type="SAM" id="MobiDB-lite"/>
    </source>
</evidence>
<keyword evidence="3" id="KW-1185">Reference proteome</keyword>
<gene>
    <name evidence="2" type="ORF">RHODO2019_02010</name>
</gene>
<sequence length="80" mass="8048">MRNSRRQLGLGHDVQDNVGTTAGPAREASSTGAGPGVFPVAATCCAVPAAVERQAVAEPLGVVEAHPGIRETCLAPEVDG</sequence>
<dbReference type="Proteomes" id="UP001164965">
    <property type="component" value="Chromosome"/>
</dbReference>
<evidence type="ECO:0000313" key="2">
    <source>
        <dbReference type="EMBL" id="UZJ25282.1"/>
    </source>
</evidence>
<evidence type="ECO:0000313" key="3">
    <source>
        <dbReference type="Proteomes" id="UP001164965"/>
    </source>
</evidence>